<keyword evidence="2" id="KW-1185">Reference proteome</keyword>
<dbReference type="EMBL" id="JAFMOF010000002">
    <property type="protein sequence ID" value="MBO0654033.1"/>
    <property type="molecule type" value="Genomic_DNA"/>
</dbReference>
<organism evidence="1 2">
    <name type="scientific">Streptomyces triculaminicus</name>
    <dbReference type="NCBI Taxonomy" id="2816232"/>
    <lineage>
        <taxon>Bacteria</taxon>
        <taxon>Bacillati</taxon>
        <taxon>Actinomycetota</taxon>
        <taxon>Actinomycetes</taxon>
        <taxon>Kitasatosporales</taxon>
        <taxon>Streptomycetaceae</taxon>
        <taxon>Streptomyces</taxon>
    </lineage>
</organism>
<gene>
    <name evidence="1" type="ORF">J1792_15000</name>
</gene>
<evidence type="ECO:0000313" key="2">
    <source>
        <dbReference type="Proteomes" id="UP000664781"/>
    </source>
</evidence>
<proteinExistence type="predicted"/>
<comment type="caution">
    <text evidence="1">The sequence shown here is derived from an EMBL/GenBank/DDBJ whole genome shotgun (WGS) entry which is preliminary data.</text>
</comment>
<evidence type="ECO:0000313" key="1">
    <source>
        <dbReference type="EMBL" id="MBO0654033.1"/>
    </source>
</evidence>
<reference evidence="1" key="1">
    <citation type="submission" date="2021-03" db="EMBL/GenBank/DDBJ databases">
        <title>Streptomyces strains.</title>
        <authorList>
            <person name="Lund M.B."/>
            <person name="Toerring T."/>
        </authorList>
    </citation>
    <scope>NUCLEOTIDE SEQUENCE</scope>
    <source>
        <strain evidence="1">JCM 4242</strain>
    </source>
</reference>
<dbReference type="RefSeq" id="WP_207247428.1">
    <property type="nucleotide sequence ID" value="NZ_JAFMOF010000002.1"/>
</dbReference>
<accession>A0A939FP05</accession>
<dbReference type="Proteomes" id="UP000664781">
    <property type="component" value="Unassembled WGS sequence"/>
</dbReference>
<dbReference type="AlphaFoldDB" id="A0A939FP05"/>
<name>A0A939FP05_9ACTN</name>
<protein>
    <submittedName>
        <fullName evidence="1">Uncharacterized protein</fullName>
    </submittedName>
</protein>
<sequence>MSRPRYRFWCELHGLAKDGSRSLPLAGEPTKTPRLAVRWLRWHALYAANRLDPAPEDPHHLGFLRAGYSATRPDPTQILRAWESNVRAHEQAMAELRNGEPYALIVAPYAFLTAAPLYPQAAELPRLRAVAAL</sequence>